<evidence type="ECO:0000313" key="16">
    <source>
        <dbReference type="Proteomes" id="UP001344447"/>
    </source>
</evidence>
<gene>
    <name evidence="15" type="ORF">RB653_008772</name>
</gene>
<evidence type="ECO:0000256" key="12">
    <source>
        <dbReference type="PIRSR" id="PIRSR606262-3"/>
    </source>
</evidence>
<dbReference type="EC" id="3.5.4.5" evidence="4 13"/>
<comment type="function">
    <text evidence="2 13">This enzyme scavenges exogenous and endogenous cytidine and 2'-deoxycytidine for UMP synthesis.</text>
</comment>
<sequence>MNQEELEKCIDAAQNSQQYAHCPYSHFRIGAALLTTCGKIFTGVNVENSSYGLTICAERTAYTKAVSEGYKSFKGIVVASDLKDRFITPCGACRQFGVEFGDFEVVCVKPDRTTFKSSTHKLLPGLFSQEDLIAKAQQDEKEGKTPQN</sequence>
<dbReference type="AlphaFoldDB" id="A0AAN7UD52"/>
<dbReference type="InterPro" id="IPR016193">
    <property type="entry name" value="Cytidine_deaminase-like"/>
</dbReference>
<keyword evidence="7 12" id="KW-0862">Zinc</keyword>
<evidence type="ECO:0000256" key="13">
    <source>
        <dbReference type="RuleBase" id="RU364006"/>
    </source>
</evidence>
<dbReference type="Gene3D" id="3.40.140.10">
    <property type="entry name" value="Cytidine Deaminase, domain 2"/>
    <property type="match status" value="1"/>
</dbReference>
<dbReference type="PANTHER" id="PTHR11644:SF2">
    <property type="entry name" value="CYTIDINE DEAMINASE"/>
    <property type="match status" value="1"/>
</dbReference>
<keyword evidence="16" id="KW-1185">Reference proteome</keyword>
<dbReference type="NCBIfam" id="TIGR01354">
    <property type="entry name" value="cyt_deam_tetra"/>
    <property type="match status" value="1"/>
</dbReference>
<evidence type="ECO:0000313" key="15">
    <source>
        <dbReference type="EMBL" id="KAK5579093.1"/>
    </source>
</evidence>
<dbReference type="InterPro" id="IPR002125">
    <property type="entry name" value="CMP_dCMP_dom"/>
</dbReference>
<dbReference type="GO" id="GO:0072527">
    <property type="term" value="P:pyrimidine-containing compound metabolic process"/>
    <property type="evidence" value="ECO:0007669"/>
    <property type="project" value="UniProtKB-ARBA"/>
</dbReference>
<evidence type="ECO:0000256" key="9">
    <source>
        <dbReference type="ARBA" id="ARBA00049558"/>
    </source>
</evidence>
<evidence type="ECO:0000259" key="14">
    <source>
        <dbReference type="PROSITE" id="PS51747"/>
    </source>
</evidence>
<evidence type="ECO:0000256" key="11">
    <source>
        <dbReference type="PIRSR" id="PIRSR606262-2"/>
    </source>
</evidence>
<dbReference type="NCBIfam" id="NF004064">
    <property type="entry name" value="PRK05578.1"/>
    <property type="match status" value="1"/>
</dbReference>
<evidence type="ECO:0000256" key="8">
    <source>
        <dbReference type="ARBA" id="ARBA00032005"/>
    </source>
</evidence>
<dbReference type="SUPFAM" id="SSF53927">
    <property type="entry name" value="Cytidine deaminase-like"/>
    <property type="match status" value="1"/>
</dbReference>
<dbReference type="InterPro" id="IPR006262">
    <property type="entry name" value="Cyt_deam_tetra"/>
</dbReference>
<dbReference type="GO" id="GO:0005829">
    <property type="term" value="C:cytosol"/>
    <property type="evidence" value="ECO:0007669"/>
    <property type="project" value="TreeGrafter"/>
</dbReference>
<keyword evidence="5 12" id="KW-0479">Metal-binding</keyword>
<proteinExistence type="inferred from homology"/>
<comment type="cofactor">
    <cofactor evidence="1 12 13">
        <name>Zn(2+)</name>
        <dbReference type="ChEBI" id="CHEBI:29105"/>
    </cofactor>
</comment>
<name>A0AAN7UD52_9MYCE</name>
<dbReference type="CDD" id="cd01283">
    <property type="entry name" value="cytidine_deaminase"/>
    <property type="match status" value="1"/>
</dbReference>
<comment type="caution">
    <text evidence="15">The sequence shown here is derived from an EMBL/GenBank/DDBJ whole genome shotgun (WGS) entry which is preliminary data.</text>
</comment>
<keyword evidence="6 13" id="KW-0378">Hydrolase</keyword>
<comment type="catalytic activity">
    <reaction evidence="13">
        <text>2'-deoxycytidine + H2O + H(+) = 2'-deoxyuridine + NH4(+)</text>
        <dbReference type="Rhea" id="RHEA:13433"/>
        <dbReference type="ChEBI" id="CHEBI:15377"/>
        <dbReference type="ChEBI" id="CHEBI:15378"/>
        <dbReference type="ChEBI" id="CHEBI:15698"/>
        <dbReference type="ChEBI" id="CHEBI:16450"/>
        <dbReference type="ChEBI" id="CHEBI:28938"/>
        <dbReference type="EC" id="3.5.4.5"/>
    </reaction>
</comment>
<evidence type="ECO:0000256" key="3">
    <source>
        <dbReference type="ARBA" id="ARBA00006576"/>
    </source>
</evidence>
<organism evidence="15 16">
    <name type="scientific">Dictyostelium firmibasis</name>
    <dbReference type="NCBI Taxonomy" id="79012"/>
    <lineage>
        <taxon>Eukaryota</taxon>
        <taxon>Amoebozoa</taxon>
        <taxon>Evosea</taxon>
        <taxon>Eumycetozoa</taxon>
        <taxon>Dictyostelia</taxon>
        <taxon>Dictyosteliales</taxon>
        <taxon>Dictyosteliaceae</taxon>
        <taxon>Dictyostelium</taxon>
    </lineage>
</organism>
<dbReference type="PANTHER" id="PTHR11644">
    <property type="entry name" value="CYTIDINE DEAMINASE"/>
    <property type="match status" value="1"/>
</dbReference>
<dbReference type="GO" id="GO:0055086">
    <property type="term" value="P:nucleobase-containing small molecule metabolic process"/>
    <property type="evidence" value="ECO:0007669"/>
    <property type="project" value="UniProtKB-ARBA"/>
</dbReference>
<evidence type="ECO:0000256" key="1">
    <source>
        <dbReference type="ARBA" id="ARBA00001947"/>
    </source>
</evidence>
<evidence type="ECO:0000256" key="5">
    <source>
        <dbReference type="ARBA" id="ARBA00022723"/>
    </source>
</evidence>
<feature type="binding site" evidence="11">
    <location>
        <begin position="45"/>
        <end position="51"/>
    </location>
    <ligand>
        <name>substrate</name>
    </ligand>
</feature>
<comment type="similarity">
    <text evidence="3 13">Belongs to the cytidine and deoxycytidylate deaminase family.</text>
</comment>
<feature type="active site" description="Proton donor" evidence="10">
    <location>
        <position position="58"/>
    </location>
</feature>
<dbReference type="GO" id="GO:0008270">
    <property type="term" value="F:zinc ion binding"/>
    <property type="evidence" value="ECO:0007669"/>
    <property type="project" value="UniProtKB-UniRule"/>
</dbReference>
<evidence type="ECO:0000256" key="7">
    <source>
        <dbReference type="ARBA" id="ARBA00022833"/>
    </source>
</evidence>
<feature type="domain" description="CMP/dCMP-type deaminase" evidence="14">
    <location>
        <begin position="4"/>
        <end position="130"/>
    </location>
</feature>
<feature type="binding site" evidence="12">
    <location>
        <position position="90"/>
    </location>
    <ligand>
        <name>Zn(2+)</name>
        <dbReference type="ChEBI" id="CHEBI:29105"/>
        <note>catalytic</note>
    </ligand>
</feature>
<protein>
    <recommendedName>
        <fullName evidence="4 13">Cytidine deaminase</fullName>
        <ecNumber evidence="4 13">3.5.4.5</ecNumber>
    </recommendedName>
    <alternativeName>
        <fullName evidence="8 13">Cytidine aminohydrolase</fullName>
    </alternativeName>
</protein>
<dbReference type="GO" id="GO:0004126">
    <property type="term" value="F:cytidine deaminase activity"/>
    <property type="evidence" value="ECO:0007669"/>
    <property type="project" value="UniProtKB-UniRule"/>
</dbReference>
<dbReference type="FunFam" id="3.40.140.10:FF:000008">
    <property type="entry name" value="Cytidine deaminase"/>
    <property type="match status" value="1"/>
</dbReference>
<dbReference type="EMBL" id="JAVFKY010000003">
    <property type="protein sequence ID" value="KAK5579093.1"/>
    <property type="molecule type" value="Genomic_DNA"/>
</dbReference>
<reference evidence="15 16" key="1">
    <citation type="submission" date="2023-11" db="EMBL/GenBank/DDBJ databases">
        <title>Dfirmibasis_genome.</title>
        <authorList>
            <person name="Edelbroek B."/>
            <person name="Kjellin J."/>
            <person name="Jerlstrom-Hultqvist J."/>
            <person name="Soderbom F."/>
        </authorList>
    </citation>
    <scope>NUCLEOTIDE SEQUENCE [LARGE SCALE GENOMIC DNA]</scope>
    <source>
        <strain evidence="15 16">TNS-C-14</strain>
    </source>
</reference>
<evidence type="ECO:0000256" key="6">
    <source>
        <dbReference type="ARBA" id="ARBA00022801"/>
    </source>
</evidence>
<evidence type="ECO:0000256" key="4">
    <source>
        <dbReference type="ARBA" id="ARBA00012783"/>
    </source>
</evidence>
<dbReference type="InterPro" id="IPR050202">
    <property type="entry name" value="Cyt/Deoxycyt_deaminase"/>
</dbReference>
<feature type="binding site" evidence="12">
    <location>
        <position position="56"/>
    </location>
    <ligand>
        <name>Zn(2+)</name>
        <dbReference type="ChEBI" id="CHEBI:29105"/>
        <note>catalytic</note>
    </ligand>
</feature>
<dbReference type="Pfam" id="PF00383">
    <property type="entry name" value="dCMP_cyt_deam_1"/>
    <property type="match status" value="1"/>
</dbReference>
<accession>A0AAN7UD52</accession>
<feature type="binding site" evidence="12">
    <location>
        <position position="93"/>
    </location>
    <ligand>
        <name>Zn(2+)</name>
        <dbReference type="ChEBI" id="CHEBI:29105"/>
        <note>catalytic</note>
    </ligand>
</feature>
<evidence type="ECO:0000256" key="2">
    <source>
        <dbReference type="ARBA" id="ARBA00003949"/>
    </source>
</evidence>
<dbReference type="PROSITE" id="PS51747">
    <property type="entry name" value="CYT_DCMP_DEAMINASES_2"/>
    <property type="match status" value="1"/>
</dbReference>
<dbReference type="Proteomes" id="UP001344447">
    <property type="component" value="Unassembled WGS sequence"/>
</dbReference>
<evidence type="ECO:0000256" key="10">
    <source>
        <dbReference type="PIRSR" id="PIRSR606262-1"/>
    </source>
</evidence>
<comment type="catalytic activity">
    <reaction evidence="9 13">
        <text>cytidine + H2O + H(+) = uridine + NH4(+)</text>
        <dbReference type="Rhea" id="RHEA:16069"/>
        <dbReference type="ChEBI" id="CHEBI:15377"/>
        <dbReference type="ChEBI" id="CHEBI:15378"/>
        <dbReference type="ChEBI" id="CHEBI:16704"/>
        <dbReference type="ChEBI" id="CHEBI:17562"/>
        <dbReference type="ChEBI" id="CHEBI:28938"/>
        <dbReference type="EC" id="3.5.4.5"/>
    </reaction>
</comment>